<evidence type="ECO:0000313" key="7">
    <source>
        <dbReference type="Proteomes" id="UP000317638"/>
    </source>
</evidence>
<proteinExistence type="predicted"/>
<dbReference type="InterPro" id="IPR011712">
    <property type="entry name" value="Sig_transdc_His_kin_sub3_dim/P"/>
</dbReference>
<dbReference type="Gene3D" id="1.20.5.1930">
    <property type="match status" value="1"/>
</dbReference>
<evidence type="ECO:0000259" key="5">
    <source>
        <dbReference type="Pfam" id="PF07730"/>
    </source>
</evidence>
<dbReference type="InterPro" id="IPR036890">
    <property type="entry name" value="HATPase_C_sf"/>
</dbReference>
<dbReference type="GO" id="GO:0000155">
    <property type="term" value="F:phosphorelay sensor kinase activity"/>
    <property type="evidence" value="ECO:0007669"/>
    <property type="project" value="InterPro"/>
</dbReference>
<comment type="caution">
    <text evidence="6">The sequence shown here is derived from an EMBL/GenBank/DDBJ whole genome shotgun (WGS) entry which is preliminary data.</text>
</comment>
<reference evidence="6 7" key="1">
    <citation type="submission" date="2019-07" db="EMBL/GenBank/DDBJ databases">
        <authorList>
            <person name="Zhou L.-Y."/>
        </authorList>
    </citation>
    <scope>NUCLEOTIDE SEQUENCE [LARGE SCALE GENOMIC DNA]</scope>
    <source>
        <strain evidence="6 7">YIM 101269</strain>
    </source>
</reference>
<name>A0A553K594_9ACTN</name>
<feature type="transmembrane region" description="Helical" evidence="4">
    <location>
        <begin position="79"/>
        <end position="97"/>
    </location>
</feature>
<evidence type="ECO:0000256" key="2">
    <source>
        <dbReference type="ARBA" id="ARBA00022777"/>
    </source>
</evidence>
<dbReference type="InterPro" id="IPR050482">
    <property type="entry name" value="Sensor_HK_TwoCompSys"/>
</dbReference>
<evidence type="ECO:0000256" key="4">
    <source>
        <dbReference type="SAM" id="Phobius"/>
    </source>
</evidence>
<sequence length="433" mass="45697">MSPCIAAAAGAGESEPTRVRATPTMSVFTPPVCPEKPTTSTRIVYCSRPAGDVREHSGLFRRVDPRLGPVNSLRQLRGGWVEIVVAALITALSLQAGLSGRIPVASVVVDLAALAAVLLTLRWLRIGIAAALAVSVLLLTVDPVSAGVSTYLLMLPALTAIRRDKIPLAVIVTAINVGVGWITSFRLAGDQADPFGIVLTWLVLYAIIWGIGLGMRAASRNEAARLAARYRRQQLELALELHDSVCRDLSMLVMQAEAANHSGTASPEQLESLAERARSANQAVREVARLLGGANRNTVPEISLESALKSGTHELRSLGFTVQARAALVGELAPGVDTAAGRILQEALHNVAKHGSAQAPCLVTVERTADALEMMVSNLPGRGGTGSPTRLGLRAMKERASTLGGSVHSKEVDGMWICEVVLPMPSRAQTPAN</sequence>
<dbReference type="Proteomes" id="UP000317638">
    <property type="component" value="Unassembled WGS sequence"/>
</dbReference>
<protein>
    <recommendedName>
        <fullName evidence="5">Signal transduction histidine kinase subgroup 3 dimerisation and phosphoacceptor domain-containing protein</fullName>
    </recommendedName>
</protein>
<feature type="transmembrane region" description="Helical" evidence="4">
    <location>
        <begin position="130"/>
        <end position="154"/>
    </location>
</feature>
<dbReference type="Pfam" id="PF07730">
    <property type="entry name" value="HisKA_3"/>
    <property type="match status" value="1"/>
</dbReference>
<dbReference type="GO" id="GO:0016020">
    <property type="term" value="C:membrane"/>
    <property type="evidence" value="ECO:0007669"/>
    <property type="project" value="InterPro"/>
</dbReference>
<feature type="domain" description="Signal transduction histidine kinase subgroup 3 dimerisation and phosphoacceptor" evidence="5">
    <location>
        <begin position="237"/>
        <end position="291"/>
    </location>
</feature>
<dbReference type="AlphaFoldDB" id="A0A553K594"/>
<evidence type="ECO:0000256" key="3">
    <source>
        <dbReference type="ARBA" id="ARBA00023012"/>
    </source>
</evidence>
<keyword evidence="2" id="KW-0418">Kinase</keyword>
<dbReference type="GO" id="GO:0046983">
    <property type="term" value="F:protein dimerization activity"/>
    <property type="evidence" value="ECO:0007669"/>
    <property type="project" value="InterPro"/>
</dbReference>
<feature type="transmembrane region" description="Helical" evidence="4">
    <location>
        <begin position="104"/>
        <end position="124"/>
    </location>
</feature>
<evidence type="ECO:0000313" key="6">
    <source>
        <dbReference type="EMBL" id="TRY19879.1"/>
    </source>
</evidence>
<evidence type="ECO:0000256" key="1">
    <source>
        <dbReference type="ARBA" id="ARBA00022679"/>
    </source>
</evidence>
<dbReference type="EMBL" id="VKKG01000001">
    <property type="protein sequence ID" value="TRY19879.1"/>
    <property type="molecule type" value="Genomic_DNA"/>
</dbReference>
<keyword evidence="3" id="KW-0902">Two-component regulatory system</keyword>
<keyword evidence="4" id="KW-1133">Transmembrane helix</keyword>
<dbReference type="CDD" id="cd16917">
    <property type="entry name" value="HATPase_UhpB-NarQ-NarX-like"/>
    <property type="match status" value="1"/>
</dbReference>
<keyword evidence="4" id="KW-0812">Transmembrane</keyword>
<feature type="transmembrane region" description="Helical" evidence="4">
    <location>
        <begin position="166"/>
        <end position="183"/>
    </location>
</feature>
<dbReference type="SUPFAM" id="SSF55874">
    <property type="entry name" value="ATPase domain of HSP90 chaperone/DNA topoisomerase II/histidine kinase"/>
    <property type="match status" value="1"/>
</dbReference>
<feature type="transmembrane region" description="Helical" evidence="4">
    <location>
        <begin position="195"/>
        <end position="215"/>
    </location>
</feature>
<organism evidence="6 7">
    <name type="scientific">Tessaracoccus rhinocerotis</name>
    <dbReference type="NCBI Taxonomy" id="1689449"/>
    <lineage>
        <taxon>Bacteria</taxon>
        <taxon>Bacillati</taxon>
        <taxon>Actinomycetota</taxon>
        <taxon>Actinomycetes</taxon>
        <taxon>Propionibacteriales</taxon>
        <taxon>Propionibacteriaceae</taxon>
        <taxon>Tessaracoccus</taxon>
    </lineage>
</organism>
<accession>A0A553K594</accession>
<dbReference type="Gene3D" id="3.30.565.10">
    <property type="entry name" value="Histidine kinase-like ATPase, C-terminal domain"/>
    <property type="match status" value="1"/>
</dbReference>
<dbReference type="PANTHER" id="PTHR24421">
    <property type="entry name" value="NITRATE/NITRITE SENSOR PROTEIN NARX-RELATED"/>
    <property type="match status" value="1"/>
</dbReference>
<keyword evidence="7" id="KW-1185">Reference proteome</keyword>
<gene>
    <name evidence="6" type="ORF">FOJ82_03090</name>
</gene>
<keyword evidence="4" id="KW-0472">Membrane</keyword>
<dbReference type="OrthoDB" id="6231at2"/>
<keyword evidence="1" id="KW-0808">Transferase</keyword>